<comment type="caution">
    <text evidence="1">The sequence shown here is derived from an EMBL/GenBank/DDBJ whole genome shotgun (WGS) entry which is preliminary data.</text>
</comment>
<keyword evidence="2" id="KW-1185">Reference proteome</keyword>
<organism evidence="1 2">
    <name type="scientific">Paraburkholderia translucens</name>
    <dbReference type="NCBI Taxonomy" id="2886945"/>
    <lineage>
        <taxon>Bacteria</taxon>
        <taxon>Pseudomonadati</taxon>
        <taxon>Pseudomonadota</taxon>
        <taxon>Betaproteobacteria</taxon>
        <taxon>Burkholderiales</taxon>
        <taxon>Burkholderiaceae</taxon>
        <taxon>Paraburkholderia</taxon>
    </lineage>
</organism>
<gene>
    <name evidence="1" type="ORF">LJ655_15965</name>
</gene>
<protein>
    <submittedName>
        <fullName evidence="1">Uncharacterized protein</fullName>
    </submittedName>
</protein>
<dbReference type="Proteomes" id="UP001430614">
    <property type="component" value="Unassembled WGS sequence"/>
</dbReference>
<accession>A0ABS8KF30</accession>
<name>A0ABS8KF30_9BURK</name>
<dbReference type="RefSeq" id="WP_230562215.1">
    <property type="nucleotide sequence ID" value="NZ_JAJITC010000007.1"/>
</dbReference>
<dbReference type="EMBL" id="JAJITC010000007">
    <property type="protein sequence ID" value="MCC8403368.1"/>
    <property type="molecule type" value="Genomic_DNA"/>
</dbReference>
<reference evidence="1 2" key="1">
    <citation type="submission" date="2021-11" db="EMBL/GenBank/DDBJ databases">
        <authorList>
            <person name="Oh E.-T."/>
            <person name="Kim S.-B."/>
        </authorList>
    </citation>
    <scope>NUCLEOTIDE SEQUENCE [LARGE SCALE GENOMIC DNA]</scope>
    <source>
        <strain evidence="1 2">MMS20-SJTN17</strain>
    </source>
</reference>
<evidence type="ECO:0000313" key="2">
    <source>
        <dbReference type="Proteomes" id="UP001430614"/>
    </source>
</evidence>
<sequence>MSKRHAAAEPDRTRSTQVALVALASHIQTLVADGSLDGRCAAKLVKCLKKEAVAVEDSSSGTRAERKMLLKTFDALDTALFEQGATMLVAANAALRADDVSDGAEKKRTSCEVQCVAAQMNVGT</sequence>
<proteinExistence type="predicted"/>
<evidence type="ECO:0000313" key="1">
    <source>
        <dbReference type="EMBL" id="MCC8403368.1"/>
    </source>
</evidence>